<evidence type="ECO:0000256" key="12">
    <source>
        <dbReference type="SAM" id="Phobius"/>
    </source>
</evidence>
<dbReference type="GO" id="GO:0016125">
    <property type="term" value="P:sterol metabolic process"/>
    <property type="evidence" value="ECO:0007669"/>
    <property type="project" value="TreeGrafter"/>
</dbReference>
<gene>
    <name evidence="13" type="ORF">CEPIT_LOCUS5523</name>
</gene>
<dbReference type="GO" id="GO:0016020">
    <property type="term" value="C:membrane"/>
    <property type="evidence" value="ECO:0007669"/>
    <property type="project" value="UniProtKB-SubCell"/>
</dbReference>
<comment type="subcellular location">
    <subcellularLocation>
        <location evidence="2">Membrane</location>
        <topology evidence="2">Single-pass membrane protein</topology>
    </subcellularLocation>
</comment>
<dbReference type="SUPFAM" id="SSF48264">
    <property type="entry name" value="Cytochrome P450"/>
    <property type="match status" value="1"/>
</dbReference>
<evidence type="ECO:0000256" key="1">
    <source>
        <dbReference type="ARBA" id="ARBA00001971"/>
    </source>
</evidence>
<dbReference type="PANTHER" id="PTHR24286">
    <property type="entry name" value="CYTOCHROME P450 26"/>
    <property type="match status" value="1"/>
</dbReference>
<keyword evidence="10" id="KW-0503">Monooxygenase</keyword>
<evidence type="ECO:0000256" key="10">
    <source>
        <dbReference type="ARBA" id="ARBA00023033"/>
    </source>
</evidence>
<dbReference type="FunFam" id="1.10.630.10:FF:000022">
    <property type="entry name" value="Taxadiene 5-alpha hydroxylase"/>
    <property type="match status" value="1"/>
</dbReference>
<evidence type="ECO:0000313" key="13">
    <source>
        <dbReference type="EMBL" id="CAH9075590.1"/>
    </source>
</evidence>
<keyword evidence="4" id="KW-0349">Heme</keyword>
<dbReference type="EMBL" id="CAMAPF010000029">
    <property type="protein sequence ID" value="CAH9075590.1"/>
    <property type="molecule type" value="Genomic_DNA"/>
</dbReference>
<evidence type="ECO:0000256" key="11">
    <source>
        <dbReference type="ARBA" id="ARBA00023136"/>
    </source>
</evidence>
<dbReference type="Proteomes" id="UP001152523">
    <property type="component" value="Unassembled WGS sequence"/>
</dbReference>
<evidence type="ECO:0000256" key="9">
    <source>
        <dbReference type="ARBA" id="ARBA00023004"/>
    </source>
</evidence>
<dbReference type="Gene3D" id="1.10.630.10">
    <property type="entry name" value="Cytochrome P450"/>
    <property type="match status" value="1"/>
</dbReference>
<keyword evidence="14" id="KW-1185">Reference proteome</keyword>
<evidence type="ECO:0000256" key="3">
    <source>
        <dbReference type="ARBA" id="ARBA00010617"/>
    </source>
</evidence>
<dbReference type="InterPro" id="IPR001128">
    <property type="entry name" value="Cyt_P450"/>
</dbReference>
<comment type="caution">
    <text evidence="13">The sequence shown here is derived from an EMBL/GenBank/DDBJ whole genome shotgun (WGS) entry which is preliminary data.</text>
</comment>
<dbReference type="AlphaFoldDB" id="A0AAV0CI60"/>
<organism evidence="13 14">
    <name type="scientific">Cuscuta epithymum</name>
    <dbReference type="NCBI Taxonomy" id="186058"/>
    <lineage>
        <taxon>Eukaryota</taxon>
        <taxon>Viridiplantae</taxon>
        <taxon>Streptophyta</taxon>
        <taxon>Embryophyta</taxon>
        <taxon>Tracheophyta</taxon>
        <taxon>Spermatophyta</taxon>
        <taxon>Magnoliopsida</taxon>
        <taxon>eudicotyledons</taxon>
        <taxon>Gunneridae</taxon>
        <taxon>Pentapetalae</taxon>
        <taxon>asterids</taxon>
        <taxon>lamiids</taxon>
        <taxon>Solanales</taxon>
        <taxon>Convolvulaceae</taxon>
        <taxon>Cuscuteae</taxon>
        <taxon>Cuscuta</taxon>
        <taxon>Cuscuta subgen. Cuscuta</taxon>
    </lineage>
</organism>
<protein>
    <recommendedName>
        <fullName evidence="15">Cytochrome P450</fullName>
    </recommendedName>
</protein>
<dbReference type="GO" id="GO:0020037">
    <property type="term" value="F:heme binding"/>
    <property type="evidence" value="ECO:0007669"/>
    <property type="project" value="InterPro"/>
</dbReference>
<name>A0AAV0CI60_9ASTE</name>
<keyword evidence="6" id="KW-0479">Metal-binding</keyword>
<keyword evidence="5 12" id="KW-0812">Transmembrane</keyword>
<evidence type="ECO:0000313" key="14">
    <source>
        <dbReference type="Proteomes" id="UP001152523"/>
    </source>
</evidence>
<keyword evidence="9" id="KW-0408">Iron</keyword>
<dbReference type="InterPro" id="IPR036396">
    <property type="entry name" value="Cyt_P450_sf"/>
</dbReference>
<accession>A0AAV0CI60</accession>
<proteinExistence type="inferred from homology"/>
<keyword evidence="8" id="KW-0560">Oxidoreductase</keyword>
<dbReference type="PANTHER" id="PTHR24286:SF349">
    <property type="entry name" value="CYTOCHROME P450 716A1-RELATED"/>
    <property type="match status" value="1"/>
</dbReference>
<evidence type="ECO:0000256" key="7">
    <source>
        <dbReference type="ARBA" id="ARBA00022989"/>
    </source>
</evidence>
<keyword evidence="11 12" id="KW-0472">Membrane</keyword>
<comment type="similarity">
    <text evidence="3">Belongs to the cytochrome P450 family.</text>
</comment>
<dbReference type="Pfam" id="PF00067">
    <property type="entry name" value="p450"/>
    <property type="match status" value="1"/>
</dbReference>
<evidence type="ECO:0000256" key="6">
    <source>
        <dbReference type="ARBA" id="ARBA00022723"/>
    </source>
</evidence>
<evidence type="ECO:0000256" key="5">
    <source>
        <dbReference type="ARBA" id="ARBA00022692"/>
    </source>
</evidence>
<dbReference type="GO" id="GO:0005506">
    <property type="term" value="F:iron ion binding"/>
    <property type="evidence" value="ECO:0007669"/>
    <property type="project" value="InterPro"/>
</dbReference>
<dbReference type="GO" id="GO:0016712">
    <property type="term" value="F:oxidoreductase activity, acting on paired donors, with incorporation or reduction of molecular oxygen, reduced flavin or flavoprotein as one donor, and incorporation of one atom of oxygen"/>
    <property type="evidence" value="ECO:0007669"/>
    <property type="project" value="UniProtKB-ARBA"/>
</dbReference>
<feature type="transmembrane region" description="Helical" evidence="12">
    <location>
        <begin position="6"/>
        <end position="27"/>
    </location>
</feature>
<evidence type="ECO:0000256" key="4">
    <source>
        <dbReference type="ARBA" id="ARBA00022617"/>
    </source>
</evidence>
<reference evidence="13" key="1">
    <citation type="submission" date="2022-07" db="EMBL/GenBank/DDBJ databases">
        <authorList>
            <person name="Macas J."/>
            <person name="Novak P."/>
            <person name="Neumann P."/>
        </authorList>
    </citation>
    <scope>NUCLEOTIDE SEQUENCE</scope>
</reference>
<evidence type="ECO:0008006" key="15">
    <source>
        <dbReference type="Google" id="ProtNLM"/>
    </source>
</evidence>
<comment type="cofactor">
    <cofactor evidence="1">
        <name>heme</name>
        <dbReference type="ChEBI" id="CHEBI:30413"/>
    </cofactor>
</comment>
<evidence type="ECO:0000256" key="8">
    <source>
        <dbReference type="ARBA" id="ARBA00023002"/>
    </source>
</evidence>
<keyword evidence="7 12" id="KW-1133">Transmembrane helix</keyword>
<sequence length="387" mass="44168">MDVMYYMTLVGMFVLLLSLCLSLYLLLGNKKDSPDDHMPPGRTGWPLIGETLEFLSMGWKGHPEKFIFDRMEKYSSTIFRTHLLGEKVAVFCGANGNKFLFSNENKLLQSWWPDQVEKIFPSASRTSSKDEALKMKKLLPSFLKPEALQRYVGIMDDLARRHFADGWEDRDQVHAFPLAKRFTFSLACRIFIGLEDPAHVAQFAEPFDVIPPGIFSVPIDLPWTPFRRAINASELIRRELLAAIIKQRKRELAEGTATASQDILSHMLVTSNEDRTFMAEWDIADKILGLLISGHDTASSACAFVVKYLAELPHVYQRVYREQMEIAKSKGGGELLDWEDIQNMKYSWNVACEVLRLAPPLQGSFREALTDFTFNGFRIRKGWKSIG</sequence>
<evidence type="ECO:0000256" key="2">
    <source>
        <dbReference type="ARBA" id="ARBA00004167"/>
    </source>
</evidence>